<name>A0ABY5GB50_9GAMM</name>
<feature type="domain" description="Shedu protein SduA C-terminal" evidence="1">
    <location>
        <begin position="33"/>
        <end position="194"/>
    </location>
</feature>
<dbReference type="InterPro" id="IPR025359">
    <property type="entry name" value="SduA_C"/>
</dbReference>
<dbReference type="EMBL" id="CP101508">
    <property type="protein sequence ID" value="UTV26406.1"/>
    <property type="molecule type" value="Genomic_DNA"/>
</dbReference>
<keyword evidence="3" id="KW-1185">Reference proteome</keyword>
<reference evidence="2" key="1">
    <citation type="submission" date="2022-07" db="EMBL/GenBank/DDBJ databases">
        <title>Genome sequencing of Photobacterium atrarenae GJH2-4.</title>
        <authorList>
            <person name="Park S.-J."/>
        </authorList>
    </citation>
    <scope>NUCLEOTIDE SEQUENCE</scope>
    <source>
        <strain evidence="2">GJH2-4</strain>
    </source>
</reference>
<dbReference type="Proteomes" id="UP001057998">
    <property type="component" value="Chromosome 1"/>
</dbReference>
<evidence type="ECO:0000313" key="2">
    <source>
        <dbReference type="EMBL" id="UTV26406.1"/>
    </source>
</evidence>
<dbReference type="Pfam" id="PF14082">
    <property type="entry name" value="SduA_C"/>
    <property type="match status" value="1"/>
</dbReference>
<dbReference type="RefSeq" id="WP_255387618.1">
    <property type="nucleotide sequence ID" value="NZ_CP101508.1"/>
</dbReference>
<evidence type="ECO:0000313" key="3">
    <source>
        <dbReference type="Proteomes" id="UP001057998"/>
    </source>
</evidence>
<proteinExistence type="predicted"/>
<organism evidence="2 3">
    <name type="scientific">Photobacterium atrarenae</name>
    <dbReference type="NCBI Taxonomy" id="865757"/>
    <lineage>
        <taxon>Bacteria</taxon>
        <taxon>Pseudomonadati</taxon>
        <taxon>Pseudomonadota</taxon>
        <taxon>Gammaproteobacteria</taxon>
        <taxon>Vibrionales</taxon>
        <taxon>Vibrionaceae</taxon>
        <taxon>Photobacterium</taxon>
    </lineage>
</organism>
<sequence length="208" mass="24393">MINLAPLKFDLAVSEAQLNSFKVLLDNQNEIGETDLLKFFKKAPQLILLMGLSFGIKSAKYQTEQSLFNEFRTDFTVSNDKGDDYLFIEFEDAKKESIFKERKNKTSTRYEWARRFEHGFSQVVDWYSVLDDLKQTNKMKQHFGNETIKYIGLLVIGRDQFIQQGGNEERLKWRREKTTIDSKPLSCMTYDQLYESMAESLELLKAFS</sequence>
<accession>A0ABY5GB50</accession>
<protein>
    <submittedName>
        <fullName evidence="2">DUF4263 domain-containing protein</fullName>
    </submittedName>
</protein>
<gene>
    <name evidence="2" type="ORF">NNL38_08425</name>
</gene>
<evidence type="ECO:0000259" key="1">
    <source>
        <dbReference type="Pfam" id="PF14082"/>
    </source>
</evidence>